<feature type="compositionally biased region" description="Basic and acidic residues" evidence="1">
    <location>
        <begin position="612"/>
        <end position="622"/>
    </location>
</feature>
<feature type="region of interest" description="Disordered" evidence="1">
    <location>
        <begin position="250"/>
        <end position="275"/>
    </location>
</feature>
<feature type="compositionally biased region" description="Low complexity" evidence="1">
    <location>
        <begin position="263"/>
        <end position="275"/>
    </location>
</feature>
<feature type="region of interest" description="Disordered" evidence="1">
    <location>
        <begin position="387"/>
        <end position="582"/>
    </location>
</feature>
<organism evidence="2 3">
    <name type="scientific">Colletotrichum melonis</name>
    <dbReference type="NCBI Taxonomy" id="1209925"/>
    <lineage>
        <taxon>Eukaryota</taxon>
        <taxon>Fungi</taxon>
        <taxon>Dikarya</taxon>
        <taxon>Ascomycota</taxon>
        <taxon>Pezizomycotina</taxon>
        <taxon>Sordariomycetes</taxon>
        <taxon>Hypocreomycetidae</taxon>
        <taxon>Glomerellales</taxon>
        <taxon>Glomerellaceae</taxon>
        <taxon>Colletotrichum</taxon>
        <taxon>Colletotrichum acutatum species complex</taxon>
    </lineage>
</organism>
<feature type="compositionally biased region" description="Basic and acidic residues" evidence="1">
    <location>
        <begin position="476"/>
        <end position="487"/>
    </location>
</feature>
<evidence type="ECO:0000313" key="3">
    <source>
        <dbReference type="Proteomes" id="UP001239795"/>
    </source>
</evidence>
<evidence type="ECO:0000313" key="2">
    <source>
        <dbReference type="EMBL" id="KAK1467328.1"/>
    </source>
</evidence>
<sequence>MEDNFTHHAPVVSRRSSGQQQKPLRHPAEPRYTSLPPLRPRNFTPRHYSISQGSSSRERGAEAEYPLHRTNYIQPSPASQSASEGFNSSSAAYQQIPRTPFPEPPAMASSLGPIQSQSHFPSAIDHDRHSILGPHPPPNAQCTAGRNASSLPSTEFSRSYRENPSEYRFQKASTVSSLHATAKPRATSQAADSLFVDQGGLHRGNPLLDNPTAHLHAPSSPLRIPSPANGDHIGHLRFLDKLQSRAFKSGFFPDTEERESRGSTSKKPTTTAASADGLQEGIAAIKVSGFILEDEDEEFQTSSSTATKKQRVETPAKTSSTAKASFATRGRSLRTTPSQKPKVLNQRRMDPDTLGLVAIKTLPGPLYEPEQPLPGFANSKYEGGYDSDDSFASLSKNAPTGLTTGRPRSHTLPNSKTGGTPNYGKSPTSNLLRSLIDFLTGSDSGARDPAPAQPTTERSRNDHSITDRNCPISKGEGMDRHRQKDRQTCSSHTHSRIGRAQVRPGNNPHTSERQLVEGLRSPGGWHTPVSKRSASSIFSPKSIEDQETEKKRRRDQTAPPRTEVNKHEVTRGPERVMSSHGNHVRPRSAVLEHIITVANRSGDMSVANTSDAKTRVADERQTPEAYAESVEDHVKILHREMGPMKKQRMKGLAKLGTQRKMKKEHHDDSSALSGATAPSKRASFLPKL</sequence>
<feature type="region of interest" description="Disordered" evidence="1">
    <location>
        <begin position="296"/>
        <end position="349"/>
    </location>
</feature>
<feature type="compositionally biased region" description="Basic and acidic residues" evidence="1">
    <location>
        <begin position="630"/>
        <end position="643"/>
    </location>
</feature>
<feature type="compositionally biased region" description="Polar residues" evidence="1">
    <location>
        <begin position="390"/>
        <end position="403"/>
    </location>
</feature>
<feature type="region of interest" description="Disordered" evidence="1">
    <location>
        <begin position="119"/>
        <end position="168"/>
    </location>
</feature>
<name>A0AAI9Y0X0_9PEZI</name>
<feature type="compositionally biased region" description="Basic and acidic residues" evidence="1">
    <location>
        <begin position="563"/>
        <end position="574"/>
    </location>
</feature>
<keyword evidence="3" id="KW-1185">Reference proteome</keyword>
<feature type="region of interest" description="Disordered" evidence="1">
    <location>
        <begin position="1"/>
        <end position="103"/>
    </location>
</feature>
<protein>
    <submittedName>
        <fullName evidence="2">Uncharacterized protein</fullName>
    </submittedName>
</protein>
<dbReference type="AlphaFoldDB" id="A0AAI9Y0X0"/>
<gene>
    <name evidence="2" type="ORF">CMEL01_11321</name>
</gene>
<feature type="compositionally biased region" description="Polar residues" evidence="1">
    <location>
        <begin position="411"/>
        <end position="432"/>
    </location>
</feature>
<evidence type="ECO:0000256" key="1">
    <source>
        <dbReference type="SAM" id="MobiDB-lite"/>
    </source>
</evidence>
<feature type="compositionally biased region" description="Basic and acidic residues" evidence="1">
    <location>
        <begin position="158"/>
        <end position="168"/>
    </location>
</feature>
<comment type="caution">
    <text evidence="2">The sequence shown here is derived from an EMBL/GenBank/DDBJ whole genome shotgun (WGS) entry which is preliminary data.</text>
</comment>
<feature type="compositionally biased region" description="Polar residues" evidence="1">
    <location>
        <begin position="71"/>
        <end position="97"/>
    </location>
</feature>
<feature type="compositionally biased region" description="Basic residues" evidence="1">
    <location>
        <begin position="645"/>
        <end position="663"/>
    </location>
</feature>
<feature type="compositionally biased region" description="Polar residues" evidence="1">
    <location>
        <begin position="140"/>
        <end position="157"/>
    </location>
</feature>
<dbReference type="EMBL" id="MLGG01000002">
    <property type="protein sequence ID" value="KAK1467328.1"/>
    <property type="molecule type" value="Genomic_DNA"/>
</dbReference>
<feature type="compositionally biased region" description="Basic and acidic residues" evidence="1">
    <location>
        <begin position="457"/>
        <end position="466"/>
    </location>
</feature>
<feature type="compositionally biased region" description="Basic and acidic residues" evidence="1">
    <location>
        <begin position="56"/>
        <end position="67"/>
    </location>
</feature>
<feature type="compositionally biased region" description="Low complexity" evidence="1">
    <location>
        <begin position="315"/>
        <end position="328"/>
    </location>
</feature>
<feature type="compositionally biased region" description="Polar residues" evidence="1">
    <location>
        <begin position="530"/>
        <end position="539"/>
    </location>
</feature>
<dbReference type="Proteomes" id="UP001239795">
    <property type="component" value="Unassembled WGS sequence"/>
</dbReference>
<reference evidence="2 3" key="1">
    <citation type="submission" date="2016-10" db="EMBL/GenBank/DDBJ databases">
        <title>The genome sequence of Colletotrichum fioriniae PJ7.</title>
        <authorList>
            <person name="Baroncelli R."/>
        </authorList>
    </citation>
    <scope>NUCLEOTIDE SEQUENCE [LARGE SCALE GENOMIC DNA]</scope>
    <source>
        <strain evidence="2">Col 31</strain>
    </source>
</reference>
<feature type="region of interest" description="Disordered" evidence="1">
    <location>
        <begin position="605"/>
        <end position="688"/>
    </location>
</feature>
<accession>A0AAI9Y0X0</accession>
<proteinExistence type="predicted"/>